<keyword evidence="1" id="KW-0732">Signal</keyword>
<evidence type="ECO:0000313" key="2">
    <source>
        <dbReference type="EMBL" id="KAL3423828.1"/>
    </source>
</evidence>
<name>A0ABR4PKG3_9HELO</name>
<sequence>MLSGTTGRFFFTAALLSVAECAPAPALVEERGVCNADNLLRLLRTPANLAETLPFCSSYLKKQASTVVVNTVTLTATSYETILFTVFPTQTSYTTTVSSIEPTQSSSTTEVSTRTSTFTEVSSVTTITTVSTDAIQPVRRAASKTPLSQQITESYSPSRISSACDCLTIPVSIASVTSTAAVATTVVQLQSTQTAPEVTTVITVSSTTTLPEVTQIVTVQATSDVSVTTTLVSVVTSTSSVLTGPSQTPGFFVRSYRPSDNFYSGNYLVNRNFNTANQNQALYILGRNTTAPRFDLTAEGYLVIVKSTIATAAATGTEDQKWIAFYHTDVASETLFFDKLANVQACANCQALTFTKTTDSTGTFLIPTDSTRSYQICGTTSAVPFNGLWTSKTNPIRSTCFQEQLVVVKEGVKNPFVINGVQY</sequence>
<feature type="signal peptide" evidence="1">
    <location>
        <begin position="1"/>
        <end position="21"/>
    </location>
</feature>
<protein>
    <submittedName>
        <fullName evidence="2">Uncharacterized protein</fullName>
    </submittedName>
</protein>
<proteinExistence type="predicted"/>
<organism evidence="2 3">
    <name type="scientific">Phlyctema vagabunda</name>
    <dbReference type="NCBI Taxonomy" id="108571"/>
    <lineage>
        <taxon>Eukaryota</taxon>
        <taxon>Fungi</taxon>
        <taxon>Dikarya</taxon>
        <taxon>Ascomycota</taxon>
        <taxon>Pezizomycotina</taxon>
        <taxon>Leotiomycetes</taxon>
        <taxon>Helotiales</taxon>
        <taxon>Dermateaceae</taxon>
        <taxon>Phlyctema</taxon>
    </lineage>
</organism>
<accession>A0ABR4PKG3</accession>
<dbReference type="Proteomes" id="UP001629113">
    <property type="component" value="Unassembled WGS sequence"/>
</dbReference>
<gene>
    <name evidence="2" type="ORF">PVAG01_05575</name>
</gene>
<evidence type="ECO:0000256" key="1">
    <source>
        <dbReference type="SAM" id="SignalP"/>
    </source>
</evidence>
<feature type="chain" id="PRO_5046933285" evidence="1">
    <location>
        <begin position="22"/>
        <end position="423"/>
    </location>
</feature>
<keyword evidence="3" id="KW-1185">Reference proteome</keyword>
<evidence type="ECO:0000313" key="3">
    <source>
        <dbReference type="Proteomes" id="UP001629113"/>
    </source>
</evidence>
<dbReference type="EMBL" id="JBFCZG010000004">
    <property type="protein sequence ID" value="KAL3423828.1"/>
    <property type="molecule type" value="Genomic_DNA"/>
</dbReference>
<reference evidence="2 3" key="1">
    <citation type="submission" date="2024-06" db="EMBL/GenBank/DDBJ databases">
        <title>Complete genome of Phlyctema vagabunda strain 19-DSS-EL-015.</title>
        <authorList>
            <person name="Fiorenzani C."/>
        </authorList>
    </citation>
    <scope>NUCLEOTIDE SEQUENCE [LARGE SCALE GENOMIC DNA]</scope>
    <source>
        <strain evidence="2 3">19-DSS-EL-015</strain>
    </source>
</reference>
<comment type="caution">
    <text evidence="2">The sequence shown here is derived from an EMBL/GenBank/DDBJ whole genome shotgun (WGS) entry which is preliminary data.</text>
</comment>